<keyword evidence="1" id="KW-0732">Signal</keyword>
<feature type="signal peptide" evidence="1">
    <location>
        <begin position="1"/>
        <end position="23"/>
    </location>
</feature>
<name>A0A832I1U5_UNCEI</name>
<proteinExistence type="predicted"/>
<gene>
    <name evidence="2" type="ORF">ENR23_07025</name>
</gene>
<protein>
    <recommendedName>
        <fullName evidence="3">Alginate export domain-containing protein</fullName>
    </recommendedName>
</protein>
<evidence type="ECO:0000313" key="2">
    <source>
        <dbReference type="EMBL" id="HGZ43164.1"/>
    </source>
</evidence>
<dbReference type="EMBL" id="DSQF01000012">
    <property type="protein sequence ID" value="HGZ43164.1"/>
    <property type="molecule type" value="Genomic_DNA"/>
</dbReference>
<comment type="caution">
    <text evidence="2">The sequence shown here is derived from an EMBL/GenBank/DDBJ whole genome shotgun (WGS) entry which is preliminary data.</text>
</comment>
<evidence type="ECO:0000256" key="1">
    <source>
        <dbReference type="SAM" id="SignalP"/>
    </source>
</evidence>
<evidence type="ECO:0008006" key="3">
    <source>
        <dbReference type="Google" id="ProtNLM"/>
    </source>
</evidence>
<feature type="chain" id="PRO_5032635262" description="Alginate export domain-containing protein" evidence="1">
    <location>
        <begin position="24"/>
        <end position="532"/>
    </location>
</feature>
<sequence>MNRLLRALLPAALVIAGASPSAALTRIEGEYQLMMQLRKDLRVYPWDFNSNDGAVSNPLQLRIFTQPRPGVEAFFKTEARWNEGDNNRLRPEFQFREAHARFRRERDGRGLDAHLFSRQRRFWVDNYLVRFVEDREASGVRLDTWGFLGTNVTVVVGDQSNQLDPANLIGSYVGRTSDSSPNTAPVPREFAPRDSLVAQARLRTDDLYVLRVRREFLDRTLRLGLTVNRYEGWAGRDSVSDRSAWNSVVGFDGRYRWGDTDLSLEYGFSRQRPGEAIENELSLFKSSTGLELPARSVMQAEVRSLRLGTERLGYLTTTPGWWMRGPLYQNSLGGPNNDETGFIVQSYYLLPERAITYSNQILGYGQRNDSRRRRVHEVYNELYVEFVNGFTGKTAYKRRDEYETDRRRVSRNTFLSWTNELQVESRLAWLRVQSKLLNIGRPDAKQLFVIEDRINLTDQLKIYNRFALGNDPNRLRKGIFTQLQYRPTGNMELFLQYGPDNIGGGSNPVEDGNLAGSGDQFDEVKFILKGFF</sequence>
<organism evidence="2">
    <name type="scientific">Eiseniibacteriota bacterium</name>
    <dbReference type="NCBI Taxonomy" id="2212470"/>
    <lineage>
        <taxon>Bacteria</taxon>
        <taxon>Candidatus Eiseniibacteriota</taxon>
    </lineage>
</organism>
<dbReference type="AlphaFoldDB" id="A0A832I1U5"/>
<accession>A0A832I1U5</accession>
<reference evidence="2" key="1">
    <citation type="journal article" date="2020" name="mSystems">
        <title>Genome- and Community-Level Interaction Insights into Carbon Utilization and Element Cycling Functions of Hydrothermarchaeota in Hydrothermal Sediment.</title>
        <authorList>
            <person name="Zhou Z."/>
            <person name="Liu Y."/>
            <person name="Xu W."/>
            <person name="Pan J."/>
            <person name="Luo Z.H."/>
            <person name="Li M."/>
        </authorList>
    </citation>
    <scope>NUCLEOTIDE SEQUENCE [LARGE SCALE GENOMIC DNA]</scope>
    <source>
        <strain evidence="2">SpSt-381</strain>
    </source>
</reference>